<dbReference type="InterPro" id="IPR052348">
    <property type="entry name" value="Metallopeptidase_M50B"/>
</dbReference>
<evidence type="ECO:0000256" key="2">
    <source>
        <dbReference type="ARBA" id="ARBA00004651"/>
    </source>
</evidence>
<evidence type="ECO:0000256" key="9">
    <source>
        <dbReference type="ARBA" id="ARBA00022833"/>
    </source>
</evidence>
<evidence type="ECO:0000259" key="14">
    <source>
        <dbReference type="Pfam" id="PF02163"/>
    </source>
</evidence>
<dbReference type="CDD" id="cd06158">
    <property type="entry name" value="S2P-M50_like_1"/>
    <property type="match status" value="1"/>
</dbReference>
<keyword evidence="6 13" id="KW-0812">Transmembrane</keyword>
<evidence type="ECO:0000313" key="15">
    <source>
        <dbReference type="EMBL" id="RDH84475.1"/>
    </source>
</evidence>
<dbReference type="GO" id="GO:0006508">
    <property type="term" value="P:proteolysis"/>
    <property type="evidence" value="ECO:0007669"/>
    <property type="project" value="UniProtKB-KW"/>
</dbReference>
<evidence type="ECO:0000256" key="10">
    <source>
        <dbReference type="ARBA" id="ARBA00022989"/>
    </source>
</evidence>
<dbReference type="GO" id="GO:0008237">
    <property type="term" value="F:metallopeptidase activity"/>
    <property type="evidence" value="ECO:0007669"/>
    <property type="project" value="UniProtKB-KW"/>
</dbReference>
<feature type="transmembrane region" description="Helical" evidence="13">
    <location>
        <begin position="178"/>
        <end position="197"/>
    </location>
</feature>
<keyword evidence="7" id="KW-0479">Metal-binding</keyword>
<dbReference type="EMBL" id="QFXC01000007">
    <property type="protein sequence ID" value="RDH84475.1"/>
    <property type="molecule type" value="Genomic_DNA"/>
</dbReference>
<keyword evidence="9" id="KW-0862">Zinc</keyword>
<reference evidence="15 16" key="1">
    <citation type="journal article" date="2018" name="ISME J.">
        <title>Endosymbiont genomes yield clues of tubeworm success.</title>
        <authorList>
            <person name="Li Y."/>
            <person name="Liles M.R."/>
            <person name="Halanych K.M."/>
        </authorList>
    </citation>
    <scope>NUCLEOTIDE SEQUENCE [LARGE SCALE GENOMIC DNA]</scope>
    <source>
        <strain evidence="15">A1464</strain>
    </source>
</reference>
<protein>
    <submittedName>
        <fullName evidence="15">Site-2 protease family protein</fullName>
    </submittedName>
</protein>
<dbReference type="PANTHER" id="PTHR35864:SF1">
    <property type="entry name" value="ZINC METALLOPROTEASE YWHC-RELATED"/>
    <property type="match status" value="1"/>
</dbReference>
<keyword evidence="11" id="KW-0482">Metalloprotease</keyword>
<organism evidence="15 16">
    <name type="scientific">endosymbiont of Galathealinum brachiosum</name>
    <dbReference type="NCBI Taxonomy" id="2200906"/>
    <lineage>
        <taxon>Bacteria</taxon>
        <taxon>Pseudomonadati</taxon>
        <taxon>Pseudomonadota</taxon>
        <taxon>Gammaproteobacteria</taxon>
        <taxon>sulfur-oxidizing symbionts</taxon>
    </lineage>
</organism>
<feature type="transmembrane region" description="Helical" evidence="13">
    <location>
        <begin position="6"/>
        <end position="30"/>
    </location>
</feature>
<evidence type="ECO:0000256" key="13">
    <source>
        <dbReference type="SAM" id="Phobius"/>
    </source>
</evidence>
<evidence type="ECO:0000256" key="1">
    <source>
        <dbReference type="ARBA" id="ARBA00001947"/>
    </source>
</evidence>
<dbReference type="InterPro" id="IPR008915">
    <property type="entry name" value="Peptidase_M50"/>
</dbReference>
<dbReference type="Pfam" id="PF02163">
    <property type="entry name" value="Peptidase_M50"/>
    <property type="match status" value="1"/>
</dbReference>
<keyword evidence="4" id="KW-1003">Cell membrane</keyword>
<evidence type="ECO:0000256" key="8">
    <source>
        <dbReference type="ARBA" id="ARBA00022801"/>
    </source>
</evidence>
<comment type="similarity">
    <text evidence="3">Belongs to the peptidase M50B family.</text>
</comment>
<evidence type="ECO:0000256" key="5">
    <source>
        <dbReference type="ARBA" id="ARBA00022670"/>
    </source>
</evidence>
<gene>
    <name evidence="15" type="ORF">DIZ80_03065</name>
</gene>
<keyword evidence="10 13" id="KW-1133">Transmembrane helix</keyword>
<keyword evidence="8" id="KW-0378">Hydrolase</keyword>
<feature type="domain" description="Peptidase M50" evidence="14">
    <location>
        <begin position="11"/>
        <end position="165"/>
    </location>
</feature>
<evidence type="ECO:0000256" key="7">
    <source>
        <dbReference type="ARBA" id="ARBA00022723"/>
    </source>
</evidence>
<evidence type="ECO:0000256" key="11">
    <source>
        <dbReference type="ARBA" id="ARBA00023049"/>
    </source>
</evidence>
<dbReference type="GO" id="GO:0046872">
    <property type="term" value="F:metal ion binding"/>
    <property type="evidence" value="ECO:0007669"/>
    <property type="project" value="UniProtKB-KW"/>
</dbReference>
<feature type="transmembrane region" description="Helical" evidence="13">
    <location>
        <begin position="129"/>
        <end position="149"/>
    </location>
</feature>
<sequence length="214" mass="23508">MDEVYKILLALFPIIMAITLHEAAHGWVAFKLGDSTARDLGRITANPIKHIDPIGTVLIPVVMILVTGFAFGYAKPVPVDVRKFEHPQKDMALVALAGPLSNFIMAVFWTFVLMLSYKFIPSGAVANAVKYMSGIGVIINIILMVVNLLPMLPLDGGRIVTGVLPFKWAVIFVRSERYGMWLVILLLVTGILGKILMPMVEMVQKNLFGLFGLG</sequence>
<name>A0A370DHR1_9GAMM</name>
<comment type="caution">
    <text evidence="15">The sequence shown here is derived from an EMBL/GenBank/DDBJ whole genome shotgun (WGS) entry which is preliminary data.</text>
</comment>
<comment type="cofactor">
    <cofactor evidence="1">
        <name>Zn(2+)</name>
        <dbReference type="ChEBI" id="CHEBI:29105"/>
    </cofactor>
</comment>
<evidence type="ECO:0000313" key="16">
    <source>
        <dbReference type="Proteomes" id="UP000254266"/>
    </source>
</evidence>
<evidence type="ECO:0000256" key="12">
    <source>
        <dbReference type="ARBA" id="ARBA00023136"/>
    </source>
</evidence>
<accession>A0A370DHR1</accession>
<proteinExistence type="inferred from homology"/>
<feature type="transmembrane region" description="Helical" evidence="13">
    <location>
        <begin position="93"/>
        <end position="117"/>
    </location>
</feature>
<keyword evidence="16" id="KW-1185">Reference proteome</keyword>
<dbReference type="PANTHER" id="PTHR35864">
    <property type="entry name" value="ZINC METALLOPROTEASE MJ0611-RELATED"/>
    <property type="match status" value="1"/>
</dbReference>
<dbReference type="InterPro" id="IPR044537">
    <property type="entry name" value="Rip2-like"/>
</dbReference>
<comment type="subcellular location">
    <subcellularLocation>
        <location evidence="2">Cell membrane</location>
        <topology evidence="2">Multi-pass membrane protein</topology>
    </subcellularLocation>
</comment>
<evidence type="ECO:0000256" key="4">
    <source>
        <dbReference type="ARBA" id="ARBA00022475"/>
    </source>
</evidence>
<dbReference type="Proteomes" id="UP000254266">
    <property type="component" value="Unassembled WGS sequence"/>
</dbReference>
<dbReference type="AlphaFoldDB" id="A0A370DHR1"/>
<dbReference type="GO" id="GO:0005886">
    <property type="term" value="C:plasma membrane"/>
    <property type="evidence" value="ECO:0007669"/>
    <property type="project" value="UniProtKB-SubCell"/>
</dbReference>
<feature type="transmembrane region" description="Helical" evidence="13">
    <location>
        <begin position="51"/>
        <end position="73"/>
    </location>
</feature>
<keyword evidence="12 13" id="KW-0472">Membrane</keyword>
<evidence type="ECO:0000256" key="3">
    <source>
        <dbReference type="ARBA" id="ARBA00007931"/>
    </source>
</evidence>
<evidence type="ECO:0000256" key="6">
    <source>
        <dbReference type="ARBA" id="ARBA00022692"/>
    </source>
</evidence>
<keyword evidence="5 15" id="KW-0645">Protease</keyword>